<dbReference type="Pfam" id="PF09976">
    <property type="entry name" value="TPR_21"/>
    <property type="match status" value="1"/>
</dbReference>
<evidence type="ECO:0000256" key="6">
    <source>
        <dbReference type="ARBA" id="ARBA00023186"/>
    </source>
</evidence>
<comment type="similarity">
    <text evidence="7">Belongs to the YfgM family.</text>
</comment>
<keyword evidence="4" id="KW-1133">Transmembrane helix</keyword>
<evidence type="ECO:0000256" key="3">
    <source>
        <dbReference type="ARBA" id="ARBA00022692"/>
    </source>
</evidence>
<evidence type="ECO:0000256" key="4">
    <source>
        <dbReference type="ARBA" id="ARBA00022989"/>
    </source>
</evidence>
<evidence type="ECO:0000313" key="10">
    <source>
        <dbReference type="EMBL" id="RCN59155.1"/>
    </source>
</evidence>
<protein>
    <recommendedName>
        <fullName evidence="8">Ancillary SecYEG translocon subunit</fullName>
    </recommendedName>
</protein>
<dbReference type="STRING" id="163359.A9R16_02825"/>
<dbReference type="InterPro" id="IPR018704">
    <property type="entry name" value="SecYEG/CpoB_TPR"/>
</dbReference>
<dbReference type="GO" id="GO:0044877">
    <property type="term" value="F:protein-containing complex binding"/>
    <property type="evidence" value="ECO:0007669"/>
    <property type="project" value="InterPro"/>
</dbReference>
<evidence type="ECO:0000259" key="9">
    <source>
        <dbReference type="Pfam" id="PF09976"/>
    </source>
</evidence>
<feature type="domain" description="Ancillary SecYEG translocon subunit/Cell division coordinator CpoB TPR" evidence="9">
    <location>
        <begin position="14"/>
        <end position="193"/>
    </location>
</feature>
<dbReference type="Proteomes" id="UP000253250">
    <property type="component" value="Unassembled WGS sequence"/>
</dbReference>
<evidence type="ECO:0000256" key="7">
    <source>
        <dbReference type="ARBA" id="ARBA00024197"/>
    </source>
</evidence>
<sequence length="210" mass="23093">MANDWAHDELGDIKEFWRKYGRVIVYGVIAAALAVGGVFYYRHYEARQRILAGALYEEVLNAASQMRFGLATAAGHKLESSYASTPYAGQAALLLARLAYEKNETAAAIAALKFAAHKARQWSVRTTARLRLGSLLLALGHPHKAWRYAHIAKPYGFKSMALGLQAEILAREGHKRQALAAYGEALKGAPKKSAVTALWRREQAQLRAAS</sequence>
<dbReference type="InterPro" id="IPR011990">
    <property type="entry name" value="TPR-like_helical_dom_sf"/>
</dbReference>
<dbReference type="GO" id="GO:0005886">
    <property type="term" value="C:plasma membrane"/>
    <property type="evidence" value="ECO:0007669"/>
    <property type="project" value="UniProtKB-SubCell"/>
</dbReference>
<dbReference type="EMBL" id="PSYR01000001">
    <property type="protein sequence ID" value="RCN59155.1"/>
    <property type="molecule type" value="Genomic_DNA"/>
</dbReference>
<comment type="caution">
    <text evidence="10">The sequence shown here is derived from an EMBL/GenBank/DDBJ whole genome shotgun (WGS) entry which is preliminary data.</text>
</comment>
<organism evidence="10 11">
    <name type="scientific">Acidiferrobacter thiooxydans</name>
    <dbReference type="NCBI Taxonomy" id="163359"/>
    <lineage>
        <taxon>Bacteria</taxon>
        <taxon>Pseudomonadati</taxon>
        <taxon>Pseudomonadota</taxon>
        <taxon>Gammaproteobacteria</taxon>
        <taxon>Acidiferrobacterales</taxon>
        <taxon>Acidiferrobacteraceae</taxon>
        <taxon>Acidiferrobacter</taxon>
    </lineage>
</organism>
<keyword evidence="3" id="KW-0812">Transmembrane</keyword>
<keyword evidence="6" id="KW-0143">Chaperone</keyword>
<dbReference type="OrthoDB" id="9789675at2"/>
<evidence type="ECO:0000256" key="1">
    <source>
        <dbReference type="ARBA" id="ARBA00004401"/>
    </source>
</evidence>
<keyword evidence="11" id="KW-1185">Reference proteome</keyword>
<evidence type="ECO:0000313" key="11">
    <source>
        <dbReference type="Proteomes" id="UP000253250"/>
    </source>
</evidence>
<dbReference type="PANTHER" id="PTHR38035:SF1">
    <property type="entry name" value="ANCILLARY SECYEG TRANSLOCON SUBUNIT"/>
    <property type="match status" value="1"/>
</dbReference>
<dbReference type="AlphaFoldDB" id="A0A1C2FYM4"/>
<comment type="subcellular location">
    <subcellularLocation>
        <location evidence="1">Cell membrane</location>
        <topology evidence="1">Single-pass type II membrane protein</topology>
    </subcellularLocation>
</comment>
<dbReference type="PANTHER" id="PTHR38035">
    <property type="entry name" value="UPF0070 PROTEIN YFGM"/>
    <property type="match status" value="1"/>
</dbReference>
<dbReference type="Gene3D" id="1.25.40.10">
    <property type="entry name" value="Tetratricopeptide repeat domain"/>
    <property type="match status" value="1"/>
</dbReference>
<dbReference type="RefSeq" id="WP_065971815.1">
    <property type="nucleotide sequence ID" value="NZ_CP080624.1"/>
</dbReference>
<dbReference type="SUPFAM" id="SSF48452">
    <property type="entry name" value="TPR-like"/>
    <property type="match status" value="1"/>
</dbReference>
<dbReference type="InterPro" id="IPR026039">
    <property type="entry name" value="YfgM"/>
</dbReference>
<proteinExistence type="inferred from homology"/>
<name>A0A1C2FYM4_9GAMM</name>
<evidence type="ECO:0000256" key="2">
    <source>
        <dbReference type="ARBA" id="ARBA00022475"/>
    </source>
</evidence>
<gene>
    <name evidence="10" type="ORF">C4900_05385</name>
</gene>
<keyword evidence="5" id="KW-0472">Membrane</keyword>
<evidence type="ECO:0000256" key="5">
    <source>
        <dbReference type="ARBA" id="ARBA00023136"/>
    </source>
</evidence>
<reference evidence="10 11" key="1">
    <citation type="submission" date="2018-02" db="EMBL/GenBank/DDBJ databases">
        <title>Insights into the biology of acidophilic members of the Acidiferrobacteraceae family derived from comparative genomic analyses.</title>
        <authorList>
            <person name="Issotta F."/>
            <person name="Thyssen C."/>
            <person name="Mena C."/>
            <person name="Moya A."/>
            <person name="Bellenberg S."/>
            <person name="Sproer C."/>
            <person name="Covarrubias P.C."/>
            <person name="Sand W."/>
            <person name="Quatrini R."/>
            <person name="Vera M."/>
        </authorList>
    </citation>
    <scope>NUCLEOTIDE SEQUENCE [LARGE SCALE GENOMIC DNA]</scope>
    <source>
        <strain evidence="11">m-1</strain>
    </source>
</reference>
<evidence type="ECO:0000256" key="8">
    <source>
        <dbReference type="ARBA" id="ARBA00024235"/>
    </source>
</evidence>
<accession>A0A1C2FYM4</accession>
<keyword evidence="2" id="KW-1003">Cell membrane</keyword>